<accession>A0A0V0XVE1</accession>
<gene>
    <name evidence="1" type="ORF">T4E_9772</name>
</gene>
<name>A0A0V0XVE1_TRIPS</name>
<evidence type="ECO:0000313" key="2">
    <source>
        <dbReference type="Proteomes" id="UP000054815"/>
    </source>
</evidence>
<proteinExistence type="predicted"/>
<sequence>MIVVRFVRIGKFVKQQAGMVGSDGKIFLCFFHLSIRLRVVHARQTSSVIANKWTAARLEDRYI</sequence>
<dbReference type="Proteomes" id="UP000054815">
    <property type="component" value="Unassembled WGS sequence"/>
</dbReference>
<organism evidence="1 2">
    <name type="scientific">Trichinella pseudospiralis</name>
    <name type="common">Parasitic roundworm</name>
    <dbReference type="NCBI Taxonomy" id="6337"/>
    <lineage>
        <taxon>Eukaryota</taxon>
        <taxon>Metazoa</taxon>
        <taxon>Ecdysozoa</taxon>
        <taxon>Nematoda</taxon>
        <taxon>Enoplea</taxon>
        <taxon>Dorylaimia</taxon>
        <taxon>Trichinellida</taxon>
        <taxon>Trichinellidae</taxon>
        <taxon>Trichinella</taxon>
    </lineage>
</organism>
<comment type="caution">
    <text evidence="1">The sequence shown here is derived from an EMBL/GenBank/DDBJ whole genome shotgun (WGS) entry which is preliminary data.</text>
</comment>
<dbReference type="AlphaFoldDB" id="A0A0V0XVE1"/>
<protein>
    <submittedName>
        <fullName evidence="1">Uncharacterized protein</fullName>
    </submittedName>
</protein>
<dbReference type="EMBL" id="JYDU01000123">
    <property type="protein sequence ID" value="KRX91942.1"/>
    <property type="molecule type" value="Genomic_DNA"/>
</dbReference>
<reference evidence="1 2" key="1">
    <citation type="submission" date="2015-01" db="EMBL/GenBank/DDBJ databases">
        <title>Evolution of Trichinella species and genotypes.</title>
        <authorList>
            <person name="Korhonen P.K."/>
            <person name="Edoardo P."/>
            <person name="Giuseppe L.R."/>
            <person name="Gasser R.B."/>
        </authorList>
    </citation>
    <scope>NUCLEOTIDE SEQUENCE [LARGE SCALE GENOMIC DNA]</scope>
    <source>
        <strain evidence="1">ISS141</strain>
    </source>
</reference>
<evidence type="ECO:0000313" key="1">
    <source>
        <dbReference type="EMBL" id="KRX91942.1"/>
    </source>
</evidence>